<dbReference type="AlphaFoldDB" id="A0A1H8HGD9"/>
<protein>
    <recommendedName>
        <fullName evidence="4">DUF4245 domain-containing protein</fullName>
    </recommendedName>
</protein>
<dbReference type="EMBL" id="FODD01000006">
    <property type="protein sequence ID" value="SEN55054.1"/>
    <property type="molecule type" value="Genomic_DNA"/>
</dbReference>
<keyword evidence="1" id="KW-0812">Transmembrane</keyword>
<name>A0A1H8HGD9_9ACTN</name>
<feature type="transmembrane region" description="Helical" evidence="1">
    <location>
        <begin position="41"/>
        <end position="59"/>
    </location>
</feature>
<dbReference type="InterPro" id="IPR025339">
    <property type="entry name" value="DUF4245"/>
</dbReference>
<sequence length="206" mass="21834">MSAMVTRAARCRHPAVGAPGDMGDDRGVAADKRGNKTVRDLLLSLVVLGFVVFVIYLFIPHDSHADPVKVVPFSVELGQARRDAPYPVAGPEGLSAEWRSTSVTYNAGDPKNVTWHVGFVDPDEQYVAIEQSNGAADPFVASVTLGSHPAGGGTVTAGGHTWERYTGGRYTALVRKEPKVTTVVLGTAPQSQLTQMAAALQERGGH</sequence>
<evidence type="ECO:0000313" key="3">
    <source>
        <dbReference type="Proteomes" id="UP000181951"/>
    </source>
</evidence>
<dbReference type="Proteomes" id="UP000181951">
    <property type="component" value="Unassembled WGS sequence"/>
</dbReference>
<reference evidence="2 3" key="1">
    <citation type="submission" date="2016-10" db="EMBL/GenBank/DDBJ databases">
        <authorList>
            <person name="de Groot N.N."/>
        </authorList>
    </citation>
    <scope>NUCLEOTIDE SEQUENCE [LARGE SCALE GENOMIC DNA]</scope>
    <source>
        <strain evidence="2 3">CGMCC 4.2026</strain>
    </source>
</reference>
<dbReference type="Pfam" id="PF14030">
    <property type="entry name" value="DUF4245"/>
    <property type="match status" value="1"/>
</dbReference>
<dbReference type="STRING" id="310780.SAMN05216267_1006221"/>
<evidence type="ECO:0000256" key="1">
    <source>
        <dbReference type="SAM" id="Phobius"/>
    </source>
</evidence>
<organism evidence="2 3">
    <name type="scientific">Actinacidiphila rubida</name>
    <dbReference type="NCBI Taxonomy" id="310780"/>
    <lineage>
        <taxon>Bacteria</taxon>
        <taxon>Bacillati</taxon>
        <taxon>Actinomycetota</taxon>
        <taxon>Actinomycetes</taxon>
        <taxon>Kitasatosporales</taxon>
        <taxon>Streptomycetaceae</taxon>
        <taxon>Actinacidiphila</taxon>
    </lineage>
</organism>
<gene>
    <name evidence="2" type="ORF">SAMN05216267_1006221</name>
</gene>
<proteinExistence type="predicted"/>
<evidence type="ECO:0000313" key="2">
    <source>
        <dbReference type="EMBL" id="SEN55054.1"/>
    </source>
</evidence>
<keyword evidence="3" id="KW-1185">Reference proteome</keyword>
<evidence type="ECO:0008006" key="4">
    <source>
        <dbReference type="Google" id="ProtNLM"/>
    </source>
</evidence>
<accession>A0A1H8HGD9</accession>
<keyword evidence="1" id="KW-1133">Transmembrane helix</keyword>
<keyword evidence="1" id="KW-0472">Membrane</keyword>